<name>A0A1D6M209_MAIZE</name>
<reference evidence="1" key="1">
    <citation type="submission" date="2015-12" db="EMBL/GenBank/DDBJ databases">
        <title>Update maize B73 reference genome by single molecule sequencing technologies.</title>
        <authorList>
            <consortium name="Maize Genome Sequencing Project"/>
            <person name="Ware D."/>
        </authorList>
    </citation>
    <scope>NUCLEOTIDE SEQUENCE</scope>
    <source>
        <tissue evidence="1">Seedling</tissue>
    </source>
</reference>
<dbReference type="InParanoid" id="A0A1D6M209"/>
<dbReference type="AlphaFoldDB" id="A0A1D6M209"/>
<sequence>MSRGTRRNIIRSHEEYLSEELVVQSSNHKTYAPYHVDPSSEEDQLDMENNDEIIAPDHHQHAAASDFDPTSTGHPCDIDGDAEPNIEGHFDPNFKLNSYQTVRVYVEPQSQEYEMHDRDTLSYTMGEQTDDDGFQDLQSSYKRNYAAEKMNAARIREGNLLRADRVATAHKAKPREFQIENRVDNKRANASKGMNKDATSKCSQQINYQVIGLLLHNFPIICIRFIILLQRVSANHIDLARLEPIECKVYWNGAFTGHLNWFKRRVDCN</sequence>
<evidence type="ECO:0000313" key="1">
    <source>
        <dbReference type="EMBL" id="AQK85268.1"/>
    </source>
</evidence>
<organism evidence="1">
    <name type="scientific">Zea mays</name>
    <name type="common">Maize</name>
    <dbReference type="NCBI Taxonomy" id="4577"/>
    <lineage>
        <taxon>Eukaryota</taxon>
        <taxon>Viridiplantae</taxon>
        <taxon>Streptophyta</taxon>
        <taxon>Embryophyta</taxon>
        <taxon>Tracheophyta</taxon>
        <taxon>Spermatophyta</taxon>
        <taxon>Magnoliopsida</taxon>
        <taxon>Liliopsida</taxon>
        <taxon>Poales</taxon>
        <taxon>Poaceae</taxon>
        <taxon>PACMAD clade</taxon>
        <taxon>Panicoideae</taxon>
        <taxon>Andropogonodae</taxon>
        <taxon>Andropogoneae</taxon>
        <taxon>Tripsacinae</taxon>
        <taxon>Zea</taxon>
    </lineage>
</organism>
<accession>A0A1D6M209</accession>
<protein>
    <submittedName>
        <fullName evidence="1">Uncharacterized protein</fullName>
    </submittedName>
</protein>
<dbReference type="EMBL" id="CM000782">
    <property type="protein sequence ID" value="AQK85268.1"/>
    <property type="molecule type" value="Genomic_DNA"/>
</dbReference>
<dbReference type="eggNOG" id="ENOG502S42M">
    <property type="taxonomic scope" value="Eukaryota"/>
</dbReference>
<proteinExistence type="predicted"/>
<dbReference type="PaxDb" id="4577-GRMZM2G071226_P04"/>
<gene>
    <name evidence="1" type="ORF">ZEAMMB73_Zm00001d037944</name>
</gene>